<dbReference type="AlphaFoldDB" id="A0A1Q3EPB3"/>
<evidence type="ECO:0000313" key="3">
    <source>
        <dbReference type="Proteomes" id="UP000188533"/>
    </source>
</evidence>
<reference evidence="2 3" key="2">
    <citation type="submission" date="2017-02" db="EMBL/GenBank/DDBJ databases">
        <title>A genome survey and senescence transcriptome analysis in Lentinula edodes.</title>
        <authorList>
            <person name="Sakamoto Y."/>
            <person name="Nakade K."/>
            <person name="Sato S."/>
            <person name="Yoshida Y."/>
            <person name="Miyazaki K."/>
            <person name="Natsume S."/>
            <person name="Konno N."/>
        </authorList>
    </citation>
    <scope>NUCLEOTIDE SEQUENCE [LARGE SCALE GENOMIC DNA]</scope>
    <source>
        <strain evidence="2 3">NBRC 111202</strain>
    </source>
</reference>
<evidence type="ECO:0000256" key="1">
    <source>
        <dbReference type="SAM" id="MobiDB-lite"/>
    </source>
</evidence>
<reference evidence="2 3" key="1">
    <citation type="submission" date="2016-08" db="EMBL/GenBank/DDBJ databases">
        <authorList>
            <consortium name="Lentinula edodes genome sequencing consortium"/>
            <person name="Sakamoto Y."/>
            <person name="Nakade K."/>
            <person name="Sato S."/>
            <person name="Yoshida Y."/>
            <person name="Miyazaki K."/>
            <person name="Natsume S."/>
            <person name="Konno N."/>
        </authorList>
    </citation>
    <scope>NUCLEOTIDE SEQUENCE [LARGE SCALE GENOMIC DNA]</scope>
    <source>
        <strain evidence="2 3">NBRC 111202</strain>
    </source>
</reference>
<organism evidence="2 3">
    <name type="scientific">Lentinula edodes</name>
    <name type="common">Shiitake mushroom</name>
    <name type="synonym">Lentinus edodes</name>
    <dbReference type="NCBI Taxonomy" id="5353"/>
    <lineage>
        <taxon>Eukaryota</taxon>
        <taxon>Fungi</taxon>
        <taxon>Dikarya</taxon>
        <taxon>Basidiomycota</taxon>
        <taxon>Agaricomycotina</taxon>
        <taxon>Agaricomycetes</taxon>
        <taxon>Agaricomycetidae</taxon>
        <taxon>Agaricales</taxon>
        <taxon>Marasmiineae</taxon>
        <taxon>Omphalotaceae</taxon>
        <taxon>Lentinula</taxon>
    </lineage>
</organism>
<sequence length="498" mass="55055">MSSNLGDAVPSARIKFPSFDLSSALEADHRARMAAEDAGEPLDDEEVEFEGEEADGEADGEACAEPPPPIDPPCRSPSISRKDKKYAKLTKRLRAKRAAEAVERIATRSIKPFVVELAKGAAPLQLEEFDASSLPVSSSGWNANPRKKLSPGLQRVWKDLEVLSTTKGLKLLRWDGESCVVLVDARDRIIAVLGGVPRGSKGTEWQAVEAEAAAAATRCRESSTFTEAQKHGRRGEFASRTVGFGYGNGRCKPQNYKVSGRANQCAMQELLQNTAVRRIAGFQNTLFNTYCHKNYAESRATNEEIQRKQPELRPNFPNTAFAATTFNLGPRSFSPPHMDPENRASSWCADTNMGPFNPDKGGHLVLWDLGLIVRFPPGSTILFPSALITHSTIPIQAHESRYAIIQYSSGGLFRWRDNGFQSDKSFLGKATAEERAEREASRASRWKLGLQRFTRWADVCRGDWRGMIRTAAGLDEVSDLSELEESPVLRPSKRARCR</sequence>
<dbReference type="STRING" id="5353.A0A1Q3EPB3"/>
<gene>
    <name evidence="2" type="ORF">LENED_011068</name>
</gene>
<feature type="compositionally biased region" description="Pro residues" evidence="1">
    <location>
        <begin position="65"/>
        <end position="75"/>
    </location>
</feature>
<feature type="region of interest" description="Disordered" evidence="1">
    <location>
        <begin position="30"/>
        <end position="81"/>
    </location>
</feature>
<feature type="compositionally biased region" description="Acidic residues" evidence="1">
    <location>
        <begin position="37"/>
        <end position="62"/>
    </location>
</feature>
<dbReference type="Proteomes" id="UP000188533">
    <property type="component" value="Unassembled WGS sequence"/>
</dbReference>
<keyword evidence="3" id="KW-1185">Reference proteome</keyword>
<dbReference type="Gene3D" id="3.60.130.30">
    <property type="match status" value="1"/>
</dbReference>
<dbReference type="EMBL" id="BDGU01000858">
    <property type="protein sequence ID" value="GAW08954.1"/>
    <property type="molecule type" value="Genomic_DNA"/>
</dbReference>
<evidence type="ECO:0000313" key="2">
    <source>
        <dbReference type="EMBL" id="GAW08954.1"/>
    </source>
</evidence>
<proteinExistence type="predicted"/>
<comment type="caution">
    <text evidence="2">The sequence shown here is derived from an EMBL/GenBank/DDBJ whole genome shotgun (WGS) entry which is preliminary data.</text>
</comment>
<protein>
    <submittedName>
        <fullName evidence="2">Uncharacterized protein</fullName>
    </submittedName>
</protein>
<name>A0A1Q3EPB3_LENED</name>
<accession>A0A1Q3EPB3</accession>